<dbReference type="InterPro" id="IPR014009">
    <property type="entry name" value="PIK_FAT"/>
</dbReference>
<evidence type="ECO:0000256" key="5">
    <source>
        <dbReference type="ARBA" id="ARBA00014619"/>
    </source>
</evidence>
<comment type="catalytic activity">
    <reaction evidence="14 16">
        <text>L-threonyl-[protein] + ATP = O-phospho-L-threonyl-[protein] + ADP + H(+)</text>
        <dbReference type="Rhea" id="RHEA:46608"/>
        <dbReference type="Rhea" id="RHEA-COMP:11060"/>
        <dbReference type="Rhea" id="RHEA-COMP:11605"/>
        <dbReference type="ChEBI" id="CHEBI:15378"/>
        <dbReference type="ChEBI" id="CHEBI:30013"/>
        <dbReference type="ChEBI" id="CHEBI:30616"/>
        <dbReference type="ChEBI" id="CHEBI:61977"/>
        <dbReference type="ChEBI" id="CHEBI:456216"/>
        <dbReference type="EC" id="2.7.11.1"/>
    </reaction>
</comment>
<accession>A0A437AD14</accession>
<keyword evidence="16" id="KW-0158">Chromosome</keyword>
<dbReference type="GO" id="GO:0006281">
    <property type="term" value="P:DNA repair"/>
    <property type="evidence" value="ECO:0007669"/>
    <property type="project" value="InterPro"/>
</dbReference>
<feature type="domain" description="FATC" evidence="19">
    <location>
        <begin position="2782"/>
        <end position="2809"/>
    </location>
</feature>
<comment type="similarity">
    <text evidence="2 16">Belongs to the PI3/PI4-kinase family. ATM subfamily.</text>
</comment>
<evidence type="ECO:0000256" key="13">
    <source>
        <dbReference type="ARBA" id="ARBA00025079"/>
    </source>
</evidence>
<keyword evidence="6 16" id="KW-0723">Serine/threonine-protein kinase</keyword>
<keyword evidence="21" id="KW-1185">Reference proteome</keyword>
<dbReference type="PANTHER" id="PTHR37079">
    <property type="entry name" value="SERINE/THREONINE-PROTEIN KINASE ATM"/>
    <property type="match status" value="1"/>
</dbReference>
<dbReference type="OrthoDB" id="381190at2759"/>
<dbReference type="GO" id="GO:0000781">
    <property type="term" value="C:chromosome, telomeric region"/>
    <property type="evidence" value="ECO:0007669"/>
    <property type="project" value="UniProtKB-SubCell"/>
</dbReference>
<dbReference type="InterPro" id="IPR000403">
    <property type="entry name" value="PI3/4_kinase_cat_dom"/>
</dbReference>
<dbReference type="PROSITE" id="PS00916">
    <property type="entry name" value="PI3_4_KINASE_2"/>
    <property type="match status" value="1"/>
</dbReference>
<evidence type="ECO:0000256" key="12">
    <source>
        <dbReference type="ARBA" id="ARBA00023242"/>
    </source>
</evidence>
<reference evidence="20 21" key="1">
    <citation type="submission" date="2019-01" db="EMBL/GenBank/DDBJ databases">
        <title>Intercellular communication is required for trap formation in the nematode-trapping fungus Duddingtonia flagrans.</title>
        <authorList>
            <person name="Youssar L."/>
            <person name="Wernet V."/>
            <person name="Hensel N."/>
            <person name="Hildebrandt H.-G."/>
            <person name="Fischer R."/>
        </authorList>
    </citation>
    <scope>NUCLEOTIDE SEQUENCE [LARGE SCALE GENOMIC DNA]</scope>
    <source>
        <strain evidence="20 21">CBS H-5679</strain>
    </source>
</reference>
<feature type="domain" description="PI3K/PI4K catalytic" evidence="17">
    <location>
        <begin position="2474"/>
        <end position="2787"/>
    </location>
</feature>
<dbReference type="GO" id="GO:0005524">
    <property type="term" value="F:ATP binding"/>
    <property type="evidence" value="ECO:0007669"/>
    <property type="project" value="UniProtKB-KW"/>
</dbReference>
<dbReference type="GO" id="GO:0035556">
    <property type="term" value="P:intracellular signal transduction"/>
    <property type="evidence" value="ECO:0007669"/>
    <property type="project" value="UniProtKB-ARBA"/>
</dbReference>
<dbReference type="EMBL" id="SAEB01000001">
    <property type="protein sequence ID" value="RVD89026.1"/>
    <property type="molecule type" value="Genomic_DNA"/>
</dbReference>
<dbReference type="GO" id="GO:0005634">
    <property type="term" value="C:nucleus"/>
    <property type="evidence" value="ECO:0007669"/>
    <property type="project" value="UniProtKB-SubCell"/>
</dbReference>
<evidence type="ECO:0000256" key="2">
    <source>
        <dbReference type="ARBA" id="ARBA00010769"/>
    </source>
</evidence>
<dbReference type="EC" id="2.7.11.1" evidence="4 16"/>
<dbReference type="PROSITE" id="PS51190">
    <property type="entry name" value="FATC"/>
    <property type="match status" value="1"/>
</dbReference>
<dbReference type="SMART" id="SM00146">
    <property type="entry name" value="PI3Kc"/>
    <property type="match status" value="1"/>
</dbReference>
<keyword evidence="16" id="KW-0156">Chromatin regulator</keyword>
<keyword evidence="16" id="KW-0779">Telomere</keyword>
<evidence type="ECO:0000259" key="17">
    <source>
        <dbReference type="PROSITE" id="PS50290"/>
    </source>
</evidence>
<dbReference type="PROSITE" id="PS51189">
    <property type="entry name" value="FAT"/>
    <property type="match status" value="1"/>
</dbReference>
<dbReference type="GO" id="GO:0006325">
    <property type="term" value="P:chromatin organization"/>
    <property type="evidence" value="ECO:0007669"/>
    <property type="project" value="UniProtKB-KW"/>
</dbReference>
<dbReference type="Pfam" id="PF00454">
    <property type="entry name" value="PI3_PI4_kinase"/>
    <property type="match status" value="1"/>
</dbReference>
<comment type="catalytic activity">
    <reaction evidence="15">
        <text>L-seryl-[protein] + ATP = O-phospho-L-seryl-[protein] + ADP + H(+)</text>
        <dbReference type="Rhea" id="RHEA:17989"/>
        <dbReference type="Rhea" id="RHEA-COMP:9863"/>
        <dbReference type="Rhea" id="RHEA-COMP:11604"/>
        <dbReference type="ChEBI" id="CHEBI:15378"/>
        <dbReference type="ChEBI" id="CHEBI:29999"/>
        <dbReference type="ChEBI" id="CHEBI:30616"/>
        <dbReference type="ChEBI" id="CHEBI:83421"/>
        <dbReference type="ChEBI" id="CHEBI:456216"/>
        <dbReference type="EC" id="2.7.11.1"/>
    </reaction>
</comment>
<keyword evidence="10 16" id="KW-0418">Kinase</keyword>
<dbReference type="RefSeq" id="XP_067494570.1">
    <property type="nucleotide sequence ID" value="XM_067634190.1"/>
</dbReference>
<evidence type="ECO:0000256" key="11">
    <source>
        <dbReference type="ARBA" id="ARBA00022840"/>
    </source>
</evidence>
<dbReference type="SUPFAM" id="SSF56112">
    <property type="entry name" value="Protein kinase-like (PK-like)"/>
    <property type="match status" value="1"/>
</dbReference>
<comment type="subunit">
    <text evidence="3">Associates with DNA double-strand breaks.</text>
</comment>
<dbReference type="PROSITE" id="PS50290">
    <property type="entry name" value="PI3_4_KINASE_3"/>
    <property type="match status" value="1"/>
</dbReference>
<name>A0A437AD14_ARTFL</name>
<dbReference type="CDD" id="cd05171">
    <property type="entry name" value="PIKKc_ATM"/>
    <property type="match status" value="1"/>
</dbReference>
<comment type="function">
    <text evidence="13 16">Serine/threonine protein kinase which activates checkpoint signaling upon genotoxic stresses such as ionizing radiation (IR), ultraviolet light (UV), or DNA replication stalling, thereby acting as a DNA damage sensor. Recognizes the substrate consensus sequence [ST]-Q. Phosphorylates histone H2A to form H2AS128ph (gamma-H2A) at sites of DNA damage, involved in the regulation of DNA damage response mechanism. Required for the control of telomere length and genome stability.</text>
</comment>
<evidence type="ECO:0000256" key="1">
    <source>
        <dbReference type="ARBA" id="ARBA00004123"/>
    </source>
</evidence>
<comment type="caution">
    <text evidence="20">The sequence shown here is derived from an EMBL/GenBank/DDBJ whole genome shotgun (WGS) entry which is preliminary data.</text>
</comment>
<evidence type="ECO:0000259" key="18">
    <source>
        <dbReference type="PROSITE" id="PS51189"/>
    </source>
</evidence>
<dbReference type="Proteomes" id="UP000283090">
    <property type="component" value="Unassembled WGS sequence"/>
</dbReference>
<evidence type="ECO:0000256" key="4">
    <source>
        <dbReference type="ARBA" id="ARBA00012513"/>
    </source>
</evidence>
<evidence type="ECO:0000256" key="16">
    <source>
        <dbReference type="RuleBase" id="RU365027"/>
    </source>
</evidence>
<dbReference type="Gene3D" id="1.10.1070.11">
    <property type="entry name" value="Phosphatidylinositol 3-/4-kinase, catalytic domain"/>
    <property type="match status" value="1"/>
</dbReference>
<dbReference type="PROSITE" id="PS00915">
    <property type="entry name" value="PI3_4_KINASE_1"/>
    <property type="match status" value="1"/>
</dbReference>
<dbReference type="STRING" id="97331.A0A437AD14"/>
<dbReference type="InterPro" id="IPR021668">
    <property type="entry name" value="TAN"/>
</dbReference>
<dbReference type="InterPro" id="IPR036940">
    <property type="entry name" value="PI3/4_kinase_cat_sf"/>
</dbReference>
<dbReference type="InterPro" id="IPR044107">
    <property type="entry name" value="PIKKc_ATM"/>
</dbReference>
<evidence type="ECO:0000256" key="7">
    <source>
        <dbReference type="ARBA" id="ARBA00022679"/>
    </source>
</evidence>
<dbReference type="InterPro" id="IPR018936">
    <property type="entry name" value="PI3/4_kinase_CS"/>
</dbReference>
<evidence type="ECO:0000256" key="6">
    <source>
        <dbReference type="ARBA" id="ARBA00022527"/>
    </source>
</evidence>
<evidence type="ECO:0000256" key="8">
    <source>
        <dbReference type="ARBA" id="ARBA00022741"/>
    </source>
</evidence>
<keyword evidence="7 16" id="KW-0808">Transferase</keyword>
<dbReference type="GO" id="GO:0106310">
    <property type="term" value="F:protein serine kinase activity"/>
    <property type="evidence" value="ECO:0007669"/>
    <property type="project" value="RHEA"/>
</dbReference>
<evidence type="ECO:0000256" key="14">
    <source>
        <dbReference type="ARBA" id="ARBA00047899"/>
    </source>
</evidence>
<protein>
    <recommendedName>
        <fullName evidence="5 16">Serine/threonine-protein kinase Tel1</fullName>
        <ecNumber evidence="4 16">2.7.11.1</ecNumber>
    </recommendedName>
</protein>
<dbReference type="Pfam" id="PF02260">
    <property type="entry name" value="FATC"/>
    <property type="match status" value="1"/>
</dbReference>
<evidence type="ECO:0000256" key="3">
    <source>
        <dbReference type="ARBA" id="ARBA00011370"/>
    </source>
</evidence>
<dbReference type="InterPro" id="IPR038980">
    <property type="entry name" value="ATM_plant"/>
</dbReference>
<evidence type="ECO:0000256" key="10">
    <source>
        <dbReference type="ARBA" id="ARBA00022777"/>
    </source>
</evidence>
<dbReference type="InterPro" id="IPR011009">
    <property type="entry name" value="Kinase-like_dom_sf"/>
</dbReference>
<dbReference type="SUPFAM" id="SSF48371">
    <property type="entry name" value="ARM repeat"/>
    <property type="match status" value="1"/>
</dbReference>
<dbReference type="Gene3D" id="3.30.1010.10">
    <property type="entry name" value="Phosphatidylinositol 3-kinase Catalytic Subunit, Chain A, domain 4"/>
    <property type="match status" value="1"/>
</dbReference>
<evidence type="ECO:0000313" key="21">
    <source>
        <dbReference type="Proteomes" id="UP000283090"/>
    </source>
</evidence>
<dbReference type="InterPro" id="IPR016024">
    <property type="entry name" value="ARM-type_fold"/>
</dbReference>
<gene>
    <name evidence="20" type="ORF">DFL_000050</name>
</gene>
<evidence type="ECO:0000313" key="20">
    <source>
        <dbReference type="EMBL" id="RVD89026.1"/>
    </source>
</evidence>
<sequence>MEEEQTKMANTPEDLLINQLFEPRDYSGSDTTFVRNITQNRDAILQRLFTIAFNKLETLKANADGEIGELERPTGAIRRVVEICVTRLHHKVVMRLAKHCARMLEEFHELDDKYNAIVEENIRTLDILFGYRPHREHLRKDGWTDLVELCCRLITARINRQSEYKPTPEAQNPRNAGFGQIGFNSLKLLRKISSTPQVYFGRDKQPNESLDVVLTVYELFPTEIDVILILNSWLELFAAINLEYATKIVVKTMASLARTWEDASSEMKEHLIVHLIFGLPHMHTLLKSPLQKRFRGNLTDLLEIIAKEHRVDHRERFLKIDDISFGCPLPSGSGQRSPLRTSTFALRSCTSKNEQCWMIPQLLASIIYALQQSAKDSAQTVGRGIKRLRVESALDDIIRDLRSKEIPSRILAMQILSFYFGRSFPDSPTMETGIETVAKLCSDEDPQSASWAMIVLAVIYSNPNSGGVVGSLNNLDVWKTAMKNIMSSFKCSSACHLLRIMLSEKVLKVTEVGESINDLILNIEVQGPALIVDSSIAFWHEIAAHCREHSAFLKTPLETRLFQWFLMKWQSRFQLKEAEYISSKAHSFGASVPEVSSIISLCCGQEYYPYLTYPHPTSGTIGRAVQISTVSLNPLSCLFPENTLAEGDSKLEGYSVSKYWTTPATTDGLTEIETRMIAFVSRQLDDLYLEWLAMGQQCIGRVSRAGAASIVDYFAIISIFGASLRQSKPEITDPFFEKLARLQSILGEYFDQEEVGVDVVDDILARINGFVPRLSSYGNDAGVHLLSLTEDNAFTRLLSTLEAVVSSKRQLGEAVESVPGEPYEAMSSPDAARTTLRAALRLHASAAKSKDLKGTREELATSLEDLSPAQLISSRAIINDCLALGRHADLSRDRLGALVKTISNKLLWSEYDHERCEVGVLVCIEILEKLAGLWVGRTRDGLYRCCKSIYGWLRSTSNEYARSYRECMAVARLLGEMCSVNEAERYPKAHLLELLQDEDIRVRDVITSYLPKLLSRSNTDQDSGFYGDAVKHLEAGTDDLEGLAVRVHGLSKLASAPFHVMRKAVFHIFETAWKAPRSKECAARAISNVAKILKSGGRGPKEVFKLFRTHLIHPFLQQSANLDEEFPYSIFGYETLAELYVDAGDELVAQLFLFNRNEDAKRISEILGISYNSLMRKSFHKVVAYSVAWELSRNVGKGTAGERLRGYFGAADYDELTREKLALILSTFFEICSEDDIKELVQKSEENPAWGVMTSIFEVCHLPTKFGHITEPAFEAPIIVNSVNHVCHEMGLGNINTMWDPALYTFIVRRQLDMMQEALGSVQFCIIIRTIRFIVSFAGRVAVEGYPLELAIHGLIPYLADPVCAPDAIGVLVYLFTSGRQYLTTVPNFVLSSSFAIFAPTNTFLPPEVLSSAKKAPIADPKRAVKFTKWFAEYLQSYEPSTIKEDQISVFRSISNAIVDFQNPDSDKALLQSLLHDENSGPKRLLDEAARRTAYATLANSPRLSLLTAEQCAETDQEALALGRTFFRVCRSSPVSDEFLLLSARILGRGFAASGVIYDEWTRESGVKDLLTENSNALREGAASEISLLRLVEACLTSRAKDEVRTAESTIRNIISRDTEGSGSNNIVEEYTSDRIRAAMRWTTVQPPLSPNSVSDIPPRLPELRMDFKTWVRKLAIWLSRNINDDGISASLPPLLSAADGFPEKALPYLLHIALLEQFSSNQKQLKTRISQFFADCFSNPSQCNTAHISILLEAVLYLRTQMVPGEATPCERDDWIKLDYQNVARGAAACGLFKVALMFVEIHVSRTGCDFEDTDFLLKIYENIGDPDSYYGIERPPTLRSVMESSSFENDGWNSLYLEAAFLENHMLNPTAGNPTSGADPGVGTRNALNVIGLNALSFNNSHFQGTTDFQTAWKLEQWDIPCTNSYSINSIGIYKALQSINTQPEIKLVATYLNEPYRACLQHILSPISKRSMFSPCMRTLAMLWETEEVLSATDDTSLHRIYENLYARDKWMETGNSDDVDNIYAARMATCRSLSKRAPLRANSKVEIESARLLEANNLIRMCRMTRSHKMLQKSLVASVSLFEMIDSGRITDVEIEAAAKLENASVLWDMGKSAPAVRMLQPLPGMLEQAGNRSEQAISIKVPELLVKIGAWTAEARLENPDHIMQEYFTKAVRELKNGPVFPADGKVYYEFALFCDRQLQDRENLEEFRVTKELMEKKEQEYLELENPKHAKDPKRRYIARTHLANDRIEYERLYTNRQLLLAKGLESYLKCLIICDGYDSAARFCALWLEHSTDEDANAAVEAGSLAKVESRKFIPMMNQLSSRLLDDESKFQALLSDLIFRICRDHPYHGMYQIIALKRCEFVPHKEDPSVNSRRKVATRIFRELYSDPACCTLAESIHQLAHYFTLFANEKIHQNPHRKSLFKEIFPAYWRIFDQMIPECRVAPPTMHVEVRSDCSYVKTPVIQTFEPQIGIASGLSAPKILTYRTSDGKSHRMLVKGGTDDLRQDAIMEQVFEQVNALFQKSRTTRQRKLGIRTYKVVPLSTNCGLIEFVGGTVSLRNSLVPAHASYRPKDWTFSECQRKIHGARQKSYEDKVKAFEAVMNHFQPIMRFFFFHEFIGPDEWFSKRITYARSTAAISIVGHILGLGDRHPENILFDKRSGEVVHIDFGIAFEQGRVIPIPEIVPFRLTRDIVDGMGITNTKGVFQRCCELISSMLRAEASSVMAILNVLRYDPLYSWTISPGRAKDIQPKGDKKTTITAEADRALTIVAKKLKNPLSVQAEVNNLITEATDEKKLAVMYAG</sequence>
<evidence type="ECO:0000256" key="9">
    <source>
        <dbReference type="ARBA" id="ARBA00022763"/>
    </source>
</evidence>
<evidence type="ECO:0000259" key="19">
    <source>
        <dbReference type="PROSITE" id="PS51190"/>
    </source>
</evidence>
<dbReference type="GO" id="GO:0004674">
    <property type="term" value="F:protein serine/threonine kinase activity"/>
    <property type="evidence" value="ECO:0007669"/>
    <property type="project" value="UniProtKB-KW"/>
</dbReference>
<feature type="domain" description="FAT" evidence="18">
    <location>
        <begin position="1783"/>
        <end position="2367"/>
    </location>
</feature>
<dbReference type="VEuPathDB" id="FungiDB:DFL_000050"/>
<keyword evidence="12 16" id="KW-0539">Nucleus</keyword>
<organism evidence="20 21">
    <name type="scientific">Arthrobotrys flagrans</name>
    <name type="common">Nematode-trapping fungus</name>
    <name type="synonym">Trichothecium flagrans</name>
    <dbReference type="NCBI Taxonomy" id="97331"/>
    <lineage>
        <taxon>Eukaryota</taxon>
        <taxon>Fungi</taxon>
        <taxon>Dikarya</taxon>
        <taxon>Ascomycota</taxon>
        <taxon>Pezizomycotina</taxon>
        <taxon>Orbiliomycetes</taxon>
        <taxon>Orbiliales</taxon>
        <taxon>Orbiliaceae</taxon>
        <taxon>Arthrobotrys</taxon>
    </lineage>
</organism>
<proteinExistence type="inferred from homology"/>
<dbReference type="PANTHER" id="PTHR37079:SF4">
    <property type="entry name" value="SERINE_THREONINE-PROTEIN KINASE ATM"/>
    <property type="match status" value="1"/>
</dbReference>
<dbReference type="GeneID" id="93582361"/>
<keyword evidence="8 16" id="KW-0547">Nucleotide-binding</keyword>
<comment type="subcellular location">
    <subcellularLocation>
        <location evidence="16">Chromosome</location>
        <location evidence="16">Telomere</location>
    </subcellularLocation>
    <subcellularLocation>
        <location evidence="1 16">Nucleus</location>
    </subcellularLocation>
</comment>
<dbReference type="InterPro" id="IPR003152">
    <property type="entry name" value="FATC_dom"/>
</dbReference>
<keyword evidence="9 16" id="KW-0227">DNA damage</keyword>
<evidence type="ECO:0000256" key="15">
    <source>
        <dbReference type="ARBA" id="ARBA00048679"/>
    </source>
</evidence>
<keyword evidence="11 16" id="KW-0067">ATP-binding</keyword>
<dbReference type="Pfam" id="PF11640">
    <property type="entry name" value="TAN"/>
    <property type="match status" value="1"/>
</dbReference>